<reference evidence="10 11" key="1">
    <citation type="submission" date="2016-03" db="EMBL/GenBank/DDBJ databases">
        <authorList>
            <person name="Devillers H."/>
        </authorList>
    </citation>
    <scope>NUCLEOTIDE SEQUENCE [LARGE SCALE GENOMIC DNA]</scope>
    <source>
        <strain evidence="10">CBS 6772</strain>
    </source>
</reference>
<comment type="subcellular location">
    <subcellularLocation>
        <location evidence="1">Golgi apparatus membrane</location>
        <topology evidence="1">Peripheral membrane protein</topology>
    </subcellularLocation>
</comment>
<dbReference type="InterPro" id="IPR056457">
    <property type="entry name" value="DOP1_C"/>
</dbReference>
<evidence type="ECO:0000313" key="10">
    <source>
        <dbReference type="EMBL" id="SCW04198.1"/>
    </source>
</evidence>
<keyword evidence="5" id="KW-0472">Membrane</keyword>
<dbReference type="InterPro" id="IPR056458">
    <property type="entry name" value="TPR_DOP1_M"/>
</dbReference>
<feature type="domain" description="DOP1-like middle TPR" evidence="8">
    <location>
        <begin position="367"/>
        <end position="546"/>
    </location>
</feature>
<evidence type="ECO:0000313" key="11">
    <source>
        <dbReference type="Proteomes" id="UP000190831"/>
    </source>
</evidence>
<dbReference type="PANTHER" id="PTHR14042">
    <property type="entry name" value="DOPEY-RELATED"/>
    <property type="match status" value="1"/>
</dbReference>
<name>A0A1G4MJZ0_LACFM</name>
<evidence type="ECO:0000259" key="9">
    <source>
        <dbReference type="Pfam" id="PF24598"/>
    </source>
</evidence>
<feature type="domain" description="DOP1 N-terminal" evidence="7">
    <location>
        <begin position="18"/>
        <end position="352"/>
    </location>
</feature>
<dbReference type="GO" id="GO:0005829">
    <property type="term" value="C:cytosol"/>
    <property type="evidence" value="ECO:0007669"/>
    <property type="project" value="GOC"/>
</dbReference>
<dbReference type="Pfam" id="PF04118">
    <property type="entry name" value="Dopey_N"/>
    <property type="match status" value="1"/>
</dbReference>
<dbReference type="GO" id="GO:0000139">
    <property type="term" value="C:Golgi membrane"/>
    <property type="evidence" value="ECO:0007669"/>
    <property type="project" value="UniProtKB-SubCell"/>
</dbReference>
<evidence type="ECO:0000259" key="8">
    <source>
        <dbReference type="Pfam" id="PF24597"/>
    </source>
</evidence>
<dbReference type="InterPro" id="IPR007249">
    <property type="entry name" value="DOP1_N"/>
</dbReference>
<dbReference type="OMA" id="GLETCIA"/>
<dbReference type="STRING" id="4955.A0A1G4MJZ0"/>
<evidence type="ECO:0000256" key="2">
    <source>
        <dbReference type="ARBA" id="ARBA00022448"/>
    </source>
</evidence>
<organism evidence="10 11">
    <name type="scientific">Lachancea fermentati</name>
    <name type="common">Zygosaccharomyces fermentati</name>
    <dbReference type="NCBI Taxonomy" id="4955"/>
    <lineage>
        <taxon>Eukaryota</taxon>
        <taxon>Fungi</taxon>
        <taxon>Dikarya</taxon>
        <taxon>Ascomycota</taxon>
        <taxon>Saccharomycotina</taxon>
        <taxon>Saccharomycetes</taxon>
        <taxon>Saccharomycetales</taxon>
        <taxon>Saccharomycetaceae</taxon>
        <taxon>Lachancea</taxon>
    </lineage>
</organism>
<dbReference type="GO" id="GO:0005768">
    <property type="term" value="C:endosome"/>
    <property type="evidence" value="ECO:0007669"/>
    <property type="project" value="TreeGrafter"/>
</dbReference>
<evidence type="ECO:0000256" key="4">
    <source>
        <dbReference type="ARBA" id="ARBA00023034"/>
    </source>
</evidence>
<comment type="similarity">
    <text evidence="6">Belongs to the DOP1 family.</text>
</comment>
<keyword evidence="4" id="KW-0333">Golgi apparatus</keyword>
<dbReference type="SUPFAM" id="SSF48371">
    <property type="entry name" value="ARM repeat"/>
    <property type="match status" value="1"/>
</dbReference>
<dbReference type="Pfam" id="PF24598">
    <property type="entry name" value="DOP1_C"/>
    <property type="match status" value="1"/>
</dbReference>
<feature type="domain" description="DOP1-like C-terminal" evidence="9">
    <location>
        <begin position="1227"/>
        <end position="1656"/>
    </location>
</feature>
<dbReference type="EMBL" id="LT598491">
    <property type="protein sequence ID" value="SCW04198.1"/>
    <property type="molecule type" value="Genomic_DNA"/>
</dbReference>
<dbReference type="GO" id="GO:0015031">
    <property type="term" value="P:protein transport"/>
    <property type="evidence" value="ECO:0007669"/>
    <property type="project" value="UniProtKB-KW"/>
</dbReference>
<proteinExistence type="inferred from homology"/>
<dbReference type="Pfam" id="PF24597">
    <property type="entry name" value="TPR_DOP1_M"/>
    <property type="match status" value="1"/>
</dbReference>
<sequence>MLVPLKPLSIDSNSKQLDSKQKKYHASVERALEHFDSVTEWADYIASLGKLLKALQSWSPQFQNVKYYVPYPYQVSRRLSSSLSPNLPSGVHQKTLEVYNFIFQKIGIEALSRESNIWIPGILPLMSYASISVKSPLIDLYENYLVQLESSIQRILIKPILASLFPGVDDESSEFQSSTLALIDSLRENLADDALFWQSCFMVIISNKERRMGGLVWLTKKLPSLNAVPHKVAKKALEHQVDEESQPSFSDKKQIKEEALELLLPTAKPLVSPDPGLLIRCLVSCLYDENELLIKRGTLDLLLQRIHLDSPVLQILCSETDRKLLMVSCCKTMLSRDMSISRRIWNWLLGPSSASVNQQQSEQLKDYFPRYGLDCLMSGLFEMFTVSGSLPDAFRICLSLMDRWEIASLMVPRVFLPLMQAARQSNDNSSIIRSASAFFDTIETGIIWGKLFDTVNKDKDYSLLKFVLANFNIGSDEEVVIRHLPLIFLTLLPITSSESQVEVYELLNILVDMIPERAYLPIKHSRMKFSDVMEQDEVLDRIESYYRVLSDPLQTQNVDNSNDLTAPFSTEDLTLITVEKVHSILVRSLTENSHVNQASVLFVKLVEKIPESASDIESQSDTLKSWSDDGLIEAVFGLRDSLAIEASETVFGVVELYSNYLAPRMPILQSVKLLKIIVISLWSLLTDPNMQMEAVRCLDALRRSVDVKYIESALAYTLLKEPKISQRLSALDALWIHLENNISVTRRPLELILDELFDKQNPKYLNVSKWILSIINSGSANRLFQILTENLLRCGFLEKQRLDELDDIDIFSYHVQTLTNVLSTNGNQVVAAFSTELTSVQSLDMWKGEDISTYKNLVLALLLRFLRVKNNTSSKSIRSSLILMDILVDGTEHNFKDIVAFLLASSLEHISSESQESELISVSLLNIVSKVLSLSHQKVIQLDVIGDDKSRLRYIDFLVTGISHMEKPLLISSYIELLTQSIKYFNDSIFAIILPLTTSMTECISRLFQRQDLKGGNYQSIAQVMNGLEVLLHDSHKYLAAADKSGYTSSAVSKNDFLQTVVANVFSNDNRYEDSKIQYEREIILQSFKLVVDCCLDIWVWAHQFSKAKGSIVNFRTSGEHSFDESLHHQAYKYKFKSKKLLSTLFNMEPLEILEDLISRYSDDFTITLIHVLDGNRPALTLPYLFRSIVFRCNRSSSITFSTASSLKKANEPSLMNHLDADFILRFVIEYITTLENAAVEDFYNDFVLFIRDVSGNYQCYQHLVPQLLKMIAIVGEKISNSKFGEQRRIKKDISDIFYKCLSNATVEETDIASSETFESLNYVCSKLQFVINELPSGDKFNNSISLIVQSAIAPHFKKKTGEVLPGYVYDLALTISKIAGRVKSWKILIGDIFHSDKKFTLLHENEKWREIIYEWSQYPDSKERLMAELIIAIGSRNSAITPAINPFNSWSESEVNIKCQNMKRISYLLLISPQNTHLLHFQSIMSQVEQHLLSSDSKIKTTCFVLLRSCLLQFSPMHFNDYWSVISYCLQTGLQRFYESLQIQQTFDPNLVLQISKSVDLLLTLNFEEFTATYEWLFIIDTMNCIYKTDPYMSLIDEISTSQIFDKSDDNEIKLATAETGKVPLLKGVRAIKYLGQLRAFFRDLSYIHYEEMYGMKEADVESCRYDALCDLFAA</sequence>
<dbReference type="GO" id="GO:0005802">
    <property type="term" value="C:trans-Golgi network"/>
    <property type="evidence" value="ECO:0007669"/>
    <property type="project" value="TreeGrafter"/>
</dbReference>
<dbReference type="InterPro" id="IPR016024">
    <property type="entry name" value="ARM-type_fold"/>
</dbReference>
<dbReference type="OrthoDB" id="297643at2759"/>
<evidence type="ECO:0000259" key="7">
    <source>
        <dbReference type="Pfam" id="PF04118"/>
    </source>
</evidence>
<gene>
    <name evidence="10" type="ORF">LAFE_0H08240G</name>
</gene>
<evidence type="ECO:0000256" key="3">
    <source>
        <dbReference type="ARBA" id="ARBA00022927"/>
    </source>
</evidence>
<accession>A0A1G4MJZ0</accession>
<evidence type="ECO:0000256" key="6">
    <source>
        <dbReference type="ARBA" id="ARBA00046326"/>
    </source>
</evidence>
<keyword evidence="11" id="KW-1185">Reference proteome</keyword>
<keyword evidence="2" id="KW-0813">Transport</keyword>
<dbReference type="GO" id="GO:0006895">
    <property type="term" value="P:Golgi to endosome transport"/>
    <property type="evidence" value="ECO:0007669"/>
    <property type="project" value="InterPro"/>
</dbReference>
<dbReference type="Proteomes" id="UP000190831">
    <property type="component" value="Chromosome H"/>
</dbReference>
<evidence type="ECO:0000256" key="5">
    <source>
        <dbReference type="ARBA" id="ARBA00023136"/>
    </source>
</evidence>
<keyword evidence="3" id="KW-0653">Protein transport</keyword>
<evidence type="ECO:0000256" key="1">
    <source>
        <dbReference type="ARBA" id="ARBA00004395"/>
    </source>
</evidence>
<dbReference type="InterPro" id="IPR040314">
    <property type="entry name" value="DOP1"/>
</dbReference>
<dbReference type="PANTHER" id="PTHR14042:SF24">
    <property type="entry name" value="PROTEIN DOPEY-1 HOMOLOG"/>
    <property type="match status" value="1"/>
</dbReference>
<protein>
    <submittedName>
        <fullName evidence="10">LAFE_0H08240g1_1</fullName>
    </submittedName>
</protein>